<evidence type="ECO:0000256" key="5">
    <source>
        <dbReference type="SAM" id="MobiDB-lite"/>
    </source>
</evidence>
<reference evidence="8" key="1">
    <citation type="journal article" date="2020" name="Stud. Mycol.">
        <title>101 Dothideomycetes genomes: a test case for predicting lifestyles and emergence of pathogens.</title>
        <authorList>
            <person name="Haridas S."/>
            <person name="Albert R."/>
            <person name="Binder M."/>
            <person name="Bloem J."/>
            <person name="Labutti K."/>
            <person name="Salamov A."/>
            <person name="Andreopoulos B."/>
            <person name="Baker S."/>
            <person name="Barry K."/>
            <person name="Bills G."/>
            <person name="Bluhm B."/>
            <person name="Cannon C."/>
            <person name="Castanera R."/>
            <person name="Culley D."/>
            <person name="Daum C."/>
            <person name="Ezra D."/>
            <person name="Gonzalez J."/>
            <person name="Henrissat B."/>
            <person name="Kuo A."/>
            <person name="Liang C."/>
            <person name="Lipzen A."/>
            <person name="Lutzoni F."/>
            <person name="Magnuson J."/>
            <person name="Mondo S."/>
            <person name="Nolan M."/>
            <person name="Ohm R."/>
            <person name="Pangilinan J."/>
            <person name="Park H.-J."/>
            <person name="Ramirez L."/>
            <person name="Alfaro M."/>
            <person name="Sun H."/>
            <person name="Tritt A."/>
            <person name="Yoshinaga Y."/>
            <person name="Zwiers L.-H."/>
            <person name="Turgeon B."/>
            <person name="Goodwin S."/>
            <person name="Spatafora J."/>
            <person name="Crous P."/>
            <person name="Grigoriev I."/>
        </authorList>
    </citation>
    <scope>NUCLEOTIDE SEQUENCE</scope>
    <source>
        <strain evidence="8">Tuck. ex Michener</strain>
    </source>
</reference>
<evidence type="ECO:0000256" key="1">
    <source>
        <dbReference type="ARBA" id="ARBA00004141"/>
    </source>
</evidence>
<dbReference type="Proteomes" id="UP000800092">
    <property type="component" value="Unassembled WGS sequence"/>
</dbReference>
<feature type="compositionally biased region" description="Acidic residues" evidence="5">
    <location>
        <begin position="470"/>
        <end position="480"/>
    </location>
</feature>
<dbReference type="GO" id="GO:0015385">
    <property type="term" value="F:sodium:proton antiporter activity"/>
    <property type="evidence" value="ECO:0007669"/>
    <property type="project" value="InterPro"/>
</dbReference>
<dbReference type="Gene3D" id="1.20.1530.20">
    <property type="match status" value="1"/>
</dbReference>
<sequence>MWKQIEATGPHLTYLILGAFLLTYATFSLYIRNKLYLSEPPLATLVGIIFGPKCLGSLSPGEWNLGDDTMQEFTRVVLSVQCFTIGVELPKRYWKRHWRSIAMLLGPVMVVGWLVCALFIWALFPVSFPAALTIAACLTPTDPVLAASVLSESPFSSRVPMRLRQMLSAESGSNDGTSFPFLYIGLSILLRATVAASLKKWLLITIFWQCGFGILLGLLIGTTANRILRFSYARHLVANASYLVFYLLLALFCTGVASTLGVDDFLLAFSAGLAFSRDGWFPAKTAENVLPTVIDLHLNSSMFVYFGASIPWDDFTDAGFPGLSVGKLFALLALILALRRIPIMLTLKPFIPDIKSWTEALFAGHFGPIGVGALFLSIEARAQLETDTSLPLPHPPSHPPGTPHRLDHPRVVAMIWPVICFIVLGSTIVHGLSPLVIGIVSQLQRERSGSGERQPLIGGSERNDRFEGMVWDEEEDDAGEAPEGPGLEVGDGHL</sequence>
<evidence type="ECO:0000259" key="7">
    <source>
        <dbReference type="Pfam" id="PF00999"/>
    </source>
</evidence>
<dbReference type="InterPro" id="IPR038770">
    <property type="entry name" value="Na+/solute_symporter_sf"/>
</dbReference>
<feature type="transmembrane region" description="Helical" evidence="6">
    <location>
        <begin position="12"/>
        <end position="31"/>
    </location>
</feature>
<keyword evidence="9" id="KW-1185">Reference proteome</keyword>
<dbReference type="GO" id="GO:0030007">
    <property type="term" value="P:intracellular potassium ion homeostasis"/>
    <property type="evidence" value="ECO:0007669"/>
    <property type="project" value="TreeGrafter"/>
</dbReference>
<gene>
    <name evidence="8" type="ORF">EV356DRAFT_507617</name>
</gene>
<dbReference type="GO" id="GO:0036376">
    <property type="term" value="P:sodium ion export across plasma membrane"/>
    <property type="evidence" value="ECO:0007669"/>
    <property type="project" value="InterPro"/>
</dbReference>
<dbReference type="Pfam" id="PF00999">
    <property type="entry name" value="Na_H_Exchanger"/>
    <property type="match status" value="1"/>
</dbReference>
<accession>A0A6A6GZ95</accession>
<dbReference type="PANTHER" id="PTHR31382:SF2">
    <property type="entry name" value="CATION_H+ EXCHANGER DOMAIN-CONTAINING PROTEIN"/>
    <property type="match status" value="1"/>
</dbReference>
<proteinExistence type="predicted"/>
<evidence type="ECO:0000256" key="3">
    <source>
        <dbReference type="ARBA" id="ARBA00022989"/>
    </source>
</evidence>
<evidence type="ECO:0000256" key="6">
    <source>
        <dbReference type="SAM" id="Phobius"/>
    </source>
</evidence>
<dbReference type="PANTHER" id="PTHR31382">
    <property type="entry name" value="NA(+)/H(+) ANTIPORTER"/>
    <property type="match status" value="1"/>
</dbReference>
<comment type="subcellular location">
    <subcellularLocation>
        <location evidence="1">Membrane</location>
        <topology evidence="1">Multi-pass membrane protein</topology>
    </subcellularLocation>
</comment>
<protein>
    <submittedName>
        <fullName evidence="8">Na(+)/H(+) antiporter 2</fullName>
    </submittedName>
</protein>
<feature type="transmembrane region" description="Helical" evidence="6">
    <location>
        <begin position="236"/>
        <end position="257"/>
    </location>
</feature>
<feature type="transmembrane region" description="Helical" evidence="6">
    <location>
        <begin position="101"/>
        <end position="124"/>
    </location>
</feature>
<name>A0A6A6GZ95_VIRVR</name>
<evidence type="ECO:0000256" key="2">
    <source>
        <dbReference type="ARBA" id="ARBA00022692"/>
    </source>
</evidence>
<feature type="transmembrane region" description="Helical" evidence="6">
    <location>
        <begin position="201"/>
        <end position="224"/>
    </location>
</feature>
<dbReference type="GO" id="GO:0042391">
    <property type="term" value="P:regulation of membrane potential"/>
    <property type="evidence" value="ECO:0007669"/>
    <property type="project" value="InterPro"/>
</dbReference>
<evidence type="ECO:0000313" key="9">
    <source>
        <dbReference type="Proteomes" id="UP000800092"/>
    </source>
</evidence>
<dbReference type="GO" id="GO:0120029">
    <property type="term" value="P:proton export across plasma membrane"/>
    <property type="evidence" value="ECO:0007669"/>
    <property type="project" value="InterPro"/>
</dbReference>
<feature type="domain" description="Cation/H+ exchanger transmembrane" evidence="7">
    <location>
        <begin position="25"/>
        <end position="433"/>
    </location>
</feature>
<dbReference type="EMBL" id="ML991830">
    <property type="protein sequence ID" value="KAF2231146.1"/>
    <property type="molecule type" value="Genomic_DNA"/>
</dbReference>
<organism evidence="8 9">
    <name type="scientific">Viridothelium virens</name>
    <name type="common">Speckled blister lichen</name>
    <name type="synonym">Trypethelium virens</name>
    <dbReference type="NCBI Taxonomy" id="1048519"/>
    <lineage>
        <taxon>Eukaryota</taxon>
        <taxon>Fungi</taxon>
        <taxon>Dikarya</taxon>
        <taxon>Ascomycota</taxon>
        <taxon>Pezizomycotina</taxon>
        <taxon>Dothideomycetes</taxon>
        <taxon>Dothideomycetes incertae sedis</taxon>
        <taxon>Trypetheliales</taxon>
        <taxon>Trypetheliaceae</taxon>
        <taxon>Viridothelium</taxon>
    </lineage>
</organism>
<keyword evidence="3 6" id="KW-1133">Transmembrane helix</keyword>
<keyword evidence="4 6" id="KW-0472">Membrane</keyword>
<keyword evidence="2 6" id="KW-0812">Transmembrane</keyword>
<dbReference type="InterPro" id="IPR006153">
    <property type="entry name" value="Cation/H_exchanger_TM"/>
</dbReference>
<feature type="region of interest" description="Disordered" evidence="5">
    <location>
        <begin position="448"/>
        <end position="494"/>
    </location>
</feature>
<dbReference type="InterPro" id="IPR004712">
    <property type="entry name" value="Na+/H+_antiporter_fungi"/>
</dbReference>
<evidence type="ECO:0000313" key="8">
    <source>
        <dbReference type="EMBL" id="KAF2231146.1"/>
    </source>
</evidence>
<feature type="transmembrane region" description="Helical" evidence="6">
    <location>
        <begin position="414"/>
        <end position="440"/>
    </location>
</feature>
<dbReference type="AlphaFoldDB" id="A0A6A6GZ95"/>
<dbReference type="OrthoDB" id="2190219at2759"/>
<feature type="transmembrane region" description="Helical" evidence="6">
    <location>
        <begin position="318"/>
        <end position="338"/>
    </location>
</feature>
<evidence type="ECO:0000256" key="4">
    <source>
        <dbReference type="ARBA" id="ARBA00023136"/>
    </source>
</evidence>
<dbReference type="GO" id="GO:0005886">
    <property type="term" value="C:plasma membrane"/>
    <property type="evidence" value="ECO:0007669"/>
    <property type="project" value="InterPro"/>
</dbReference>